<sequence length="346" mass="39176">MFTMSAIDPALLILVNIYADKFDQRQDTSVYNNGVMQVSVFVSVNYNGEASEDEIIPYVQDNVVIYSLNYEENVQWEKSTTDNGFHHDIDYAANKNASVPSKSVSDIRVPLYFTVPGGTAEGKHRWIAKLGDTQTNYDTPLTITVKKFDVSSDKLEIVNREEVSCNQLRVLKYKSESYPDSQKLLKCIDYKGIKFIGTGGNVFVSMVMSSKGHKMGCFVDHRVKSNIKIAKSGRLHAPEEMIKQNIEGTGTMNWIDCDCLENSLDLESSDIEQAWNEGVVLVKVHHESVMMGKQYSYDGYGQKVDYELNNFVLEDTFGGRVEVNIDWDVSDWWGNWAVRSAKVVYP</sequence>
<accession>A0A1X7VDQ3</accession>
<proteinExistence type="predicted"/>
<name>A0A1X7VDQ3_AMPQE</name>
<dbReference type="AlphaFoldDB" id="A0A1X7VDQ3"/>
<dbReference type="InParanoid" id="A0A1X7VDQ3"/>
<dbReference type="EnsemblMetazoa" id="Aqu2.1.37642_001">
    <property type="protein sequence ID" value="Aqu2.1.37642_001"/>
    <property type="gene ID" value="Aqu2.1.37642"/>
</dbReference>
<organism evidence="1">
    <name type="scientific">Amphimedon queenslandica</name>
    <name type="common">Sponge</name>
    <dbReference type="NCBI Taxonomy" id="400682"/>
    <lineage>
        <taxon>Eukaryota</taxon>
        <taxon>Metazoa</taxon>
        <taxon>Porifera</taxon>
        <taxon>Demospongiae</taxon>
        <taxon>Heteroscleromorpha</taxon>
        <taxon>Haplosclerida</taxon>
        <taxon>Niphatidae</taxon>
        <taxon>Amphimedon</taxon>
    </lineage>
</organism>
<protein>
    <submittedName>
        <fullName evidence="1">Uncharacterized protein</fullName>
    </submittedName>
</protein>
<evidence type="ECO:0000313" key="1">
    <source>
        <dbReference type="EnsemblMetazoa" id="Aqu2.1.37642_001"/>
    </source>
</evidence>
<reference evidence="1" key="1">
    <citation type="submission" date="2017-05" db="UniProtKB">
        <authorList>
            <consortium name="EnsemblMetazoa"/>
        </authorList>
    </citation>
    <scope>IDENTIFICATION</scope>
</reference>